<keyword evidence="2" id="KW-1185">Reference proteome</keyword>
<dbReference type="InterPro" id="IPR023393">
    <property type="entry name" value="START-like_dom_sf"/>
</dbReference>
<dbReference type="InterPro" id="IPR053249">
    <property type="entry name" value="LFS"/>
</dbReference>
<gene>
    <name evidence="1" type="ORF">TSUD_18680</name>
</gene>
<accession>A0A2Z6MFF4</accession>
<dbReference type="InterPro" id="IPR019587">
    <property type="entry name" value="Polyketide_cyclase/dehydratase"/>
</dbReference>
<sequence>MVQRWEAKVSTNLKNITKQQAWSLIKDFFNLHKRFPNLATCYGIHGSNGEPGCIRYCAGFSLPSDGSHEVSWSKERLVAVDDVDLSLKYEMVDCNIGFKSYESMMRVISDDGDGDGCMIEWFFAVDPVEGLELEDLVCKYRIALQLMAHKMEQEIATVLHPNGM</sequence>
<organism evidence="1 2">
    <name type="scientific">Trifolium subterraneum</name>
    <name type="common">Subterranean clover</name>
    <dbReference type="NCBI Taxonomy" id="3900"/>
    <lineage>
        <taxon>Eukaryota</taxon>
        <taxon>Viridiplantae</taxon>
        <taxon>Streptophyta</taxon>
        <taxon>Embryophyta</taxon>
        <taxon>Tracheophyta</taxon>
        <taxon>Spermatophyta</taxon>
        <taxon>Magnoliopsida</taxon>
        <taxon>eudicotyledons</taxon>
        <taxon>Gunneridae</taxon>
        <taxon>Pentapetalae</taxon>
        <taxon>rosids</taxon>
        <taxon>fabids</taxon>
        <taxon>Fabales</taxon>
        <taxon>Fabaceae</taxon>
        <taxon>Papilionoideae</taxon>
        <taxon>50 kb inversion clade</taxon>
        <taxon>NPAAA clade</taxon>
        <taxon>Hologalegina</taxon>
        <taxon>IRL clade</taxon>
        <taxon>Trifolieae</taxon>
        <taxon>Trifolium</taxon>
    </lineage>
</organism>
<dbReference type="PANTHER" id="PTHR33789:SF15">
    <property type="entry name" value="LACHRYMATORY-FACTOR SYNTHASE"/>
    <property type="match status" value="1"/>
</dbReference>
<evidence type="ECO:0008006" key="3">
    <source>
        <dbReference type="Google" id="ProtNLM"/>
    </source>
</evidence>
<protein>
    <recommendedName>
        <fullName evidence="3">Bet v I/Major latex protein domain-containing protein</fullName>
    </recommendedName>
</protein>
<dbReference type="AlphaFoldDB" id="A0A2Z6MFF4"/>
<name>A0A2Z6MFF4_TRISU</name>
<dbReference type="EMBL" id="DF973427">
    <property type="protein sequence ID" value="GAU30488.1"/>
    <property type="molecule type" value="Genomic_DNA"/>
</dbReference>
<dbReference type="PANTHER" id="PTHR33789">
    <property type="entry name" value="LACHRYMATORY-FACTOR SYNTHASE"/>
    <property type="match status" value="1"/>
</dbReference>
<dbReference type="OrthoDB" id="1928994at2759"/>
<evidence type="ECO:0000313" key="2">
    <source>
        <dbReference type="Proteomes" id="UP000242715"/>
    </source>
</evidence>
<dbReference type="CDD" id="cd07821">
    <property type="entry name" value="PYR_PYL_RCAR_like"/>
    <property type="match status" value="1"/>
</dbReference>
<proteinExistence type="predicted"/>
<reference evidence="2" key="1">
    <citation type="journal article" date="2017" name="Front. Plant Sci.">
        <title>Climate Clever Clovers: New Paradigm to Reduce the Environmental Footprint of Ruminants by Breeding Low Methanogenic Forages Utilizing Haplotype Variation.</title>
        <authorList>
            <person name="Kaur P."/>
            <person name="Appels R."/>
            <person name="Bayer P.E."/>
            <person name="Keeble-Gagnere G."/>
            <person name="Wang J."/>
            <person name="Hirakawa H."/>
            <person name="Shirasawa K."/>
            <person name="Vercoe P."/>
            <person name="Stefanova K."/>
            <person name="Durmic Z."/>
            <person name="Nichols P."/>
            <person name="Revell C."/>
            <person name="Isobe S.N."/>
            <person name="Edwards D."/>
            <person name="Erskine W."/>
        </authorList>
    </citation>
    <scope>NUCLEOTIDE SEQUENCE [LARGE SCALE GENOMIC DNA]</scope>
    <source>
        <strain evidence="2">cv. Daliak</strain>
    </source>
</reference>
<evidence type="ECO:0000313" key="1">
    <source>
        <dbReference type="EMBL" id="GAU30488.1"/>
    </source>
</evidence>
<dbReference type="Gene3D" id="3.30.530.20">
    <property type="match status" value="1"/>
</dbReference>
<dbReference type="Pfam" id="PF10604">
    <property type="entry name" value="Polyketide_cyc2"/>
    <property type="match status" value="1"/>
</dbReference>
<dbReference type="SUPFAM" id="SSF55961">
    <property type="entry name" value="Bet v1-like"/>
    <property type="match status" value="1"/>
</dbReference>
<dbReference type="Proteomes" id="UP000242715">
    <property type="component" value="Unassembled WGS sequence"/>
</dbReference>
<dbReference type="GO" id="GO:0004864">
    <property type="term" value="F:protein phosphatase inhibitor activity"/>
    <property type="evidence" value="ECO:0007669"/>
    <property type="project" value="UniProtKB-ARBA"/>
</dbReference>
<dbReference type="FunFam" id="3.30.530.20:FF:000064">
    <property type="entry name" value="Lachrymatory-factor synthase"/>
    <property type="match status" value="1"/>
</dbReference>